<dbReference type="Proteomes" id="UP000501128">
    <property type="component" value="Chromosome"/>
</dbReference>
<reference evidence="3 4" key="1">
    <citation type="submission" date="2020-04" db="EMBL/GenBank/DDBJ databases">
        <title>Genome sequencing of novel species.</title>
        <authorList>
            <person name="Heo J."/>
            <person name="Kim S.-J."/>
            <person name="Kim J.-S."/>
            <person name="Hong S.-B."/>
            <person name="Kwon S.-W."/>
        </authorList>
    </citation>
    <scope>NUCLEOTIDE SEQUENCE [LARGE SCALE GENOMIC DNA]</scope>
    <source>
        <strain evidence="3 4">CJU-R4</strain>
    </source>
</reference>
<dbReference type="SUPFAM" id="SSF53756">
    <property type="entry name" value="UDP-Glycosyltransferase/glycogen phosphorylase"/>
    <property type="match status" value="1"/>
</dbReference>
<dbReference type="GO" id="GO:0009103">
    <property type="term" value="P:lipopolysaccharide biosynthetic process"/>
    <property type="evidence" value="ECO:0007669"/>
    <property type="project" value="TreeGrafter"/>
</dbReference>
<evidence type="ECO:0000259" key="2">
    <source>
        <dbReference type="Pfam" id="PF00534"/>
    </source>
</evidence>
<feature type="domain" description="Glycosyl transferase family 1" evidence="2">
    <location>
        <begin position="200"/>
        <end position="347"/>
    </location>
</feature>
<dbReference type="PANTHER" id="PTHR46401">
    <property type="entry name" value="GLYCOSYLTRANSFERASE WBBK-RELATED"/>
    <property type="match status" value="1"/>
</dbReference>
<dbReference type="GO" id="GO:0016757">
    <property type="term" value="F:glycosyltransferase activity"/>
    <property type="evidence" value="ECO:0007669"/>
    <property type="project" value="InterPro"/>
</dbReference>
<organism evidence="3 4">
    <name type="scientific">Spirosoma rhododendri</name>
    <dbReference type="NCBI Taxonomy" id="2728024"/>
    <lineage>
        <taxon>Bacteria</taxon>
        <taxon>Pseudomonadati</taxon>
        <taxon>Bacteroidota</taxon>
        <taxon>Cytophagia</taxon>
        <taxon>Cytophagales</taxon>
        <taxon>Cytophagaceae</taxon>
        <taxon>Spirosoma</taxon>
    </lineage>
</organism>
<dbReference type="Pfam" id="PF00534">
    <property type="entry name" value="Glycos_transf_1"/>
    <property type="match status" value="1"/>
</dbReference>
<gene>
    <name evidence="3" type="ORF">HH216_18190</name>
</gene>
<accession>A0A7L5DNQ7</accession>
<proteinExistence type="predicted"/>
<dbReference type="AlphaFoldDB" id="A0A7L5DNQ7"/>
<dbReference type="PANTHER" id="PTHR46401:SF2">
    <property type="entry name" value="GLYCOSYLTRANSFERASE WBBK-RELATED"/>
    <property type="match status" value="1"/>
</dbReference>
<dbReference type="RefSeq" id="WP_169552083.1">
    <property type="nucleotide sequence ID" value="NZ_CP051677.1"/>
</dbReference>
<sequence>MRIILIGNYPPDQQESMERFAQMLRAGFQQVDLATTIWRPGVLFGKPFRHTKTGMGKWLGYIDKWVLFPLQLRWRVSQLTRSGEAVRFHVCDHSNAPYLAHLPADRTGVTCHDVLAIRGAMGYADAHCPASGFGKILQRWILHYLSRARNVACVSDLTRRQLEELAGTTAAQRPGWQVIHNTFNGDFWPMDTLAARQHLREQGIALPGPFMLHVGSDMPRKNRAMLLKMVAQAGTRWNGAICFAGAAIDDSLRSLANELGLTDRVVSVAGPDHKTLVALYSACDTFVFPSFSEGFGWPLIEAQACGAPVIASDVEPMPEVSGGTALHADPTDPAAFAQALLTLQQGDNRADYRQRGLTNAARFAPEAIMHAYLRLHNLTPVSVA</sequence>
<name>A0A7L5DNQ7_9BACT</name>
<keyword evidence="1 3" id="KW-0808">Transferase</keyword>
<dbReference type="KEGG" id="srho:HH216_18190"/>
<dbReference type="InterPro" id="IPR001296">
    <property type="entry name" value="Glyco_trans_1"/>
</dbReference>
<keyword evidence="4" id="KW-1185">Reference proteome</keyword>
<protein>
    <submittedName>
        <fullName evidence="3">Glycosyltransferase family 4 protein</fullName>
    </submittedName>
</protein>
<dbReference type="Gene3D" id="3.40.50.2000">
    <property type="entry name" value="Glycogen Phosphorylase B"/>
    <property type="match status" value="2"/>
</dbReference>
<evidence type="ECO:0000313" key="4">
    <source>
        <dbReference type="Proteomes" id="UP000501128"/>
    </source>
</evidence>
<evidence type="ECO:0000256" key="1">
    <source>
        <dbReference type="ARBA" id="ARBA00022679"/>
    </source>
</evidence>
<dbReference type="CDD" id="cd03809">
    <property type="entry name" value="GT4_MtfB-like"/>
    <property type="match status" value="1"/>
</dbReference>
<evidence type="ECO:0000313" key="3">
    <source>
        <dbReference type="EMBL" id="QJD80124.1"/>
    </source>
</evidence>
<dbReference type="EMBL" id="CP051677">
    <property type="protein sequence ID" value="QJD80124.1"/>
    <property type="molecule type" value="Genomic_DNA"/>
</dbReference>